<dbReference type="Pfam" id="PF01494">
    <property type="entry name" value="FAD_binding_3"/>
    <property type="match status" value="1"/>
</dbReference>
<evidence type="ECO:0000259" key="5">
    <source>
        <dbReference type="Pfam" id="PF01494"/>
    </source>
</evidence>
<evidence type="ECO:0000313" key="6">
    <source>
        <dbReference type="EMBL" id="KAK9721551.1"/>
    </source>
</evidence>
<dbReference type="Gene3D" id="3.30.70.2450">
    <property type="match status" value="1"/>
</dbReference>
<comment type="cofactor">
    <cofactor evidence="1">
        <name>FAD</name>
        <dbReference type="ChEBI" id="CHEBI:57692"/>
    </cofactor>
</comment>
<gene>
    <name evidence="6" type="ORF">K7432_003326</name>
</gene>
<dbReference type="Pfam" id="PF21274">
    <property type="entry name" value="Rng_hyd_C"/>
    <property type="match status" value="1"/>
</dbReference>
<proteinExistence type="predicted"/>
<feature type="domain" description="FAD-binding" evidence="5">
    <location>
        <begin position="3"/>
        <end position="376"/>
    </location>
</feature>
<evidence type="ECO:0000313" key="7">
    <source>
        <dbReference type="Proteomes" id="UP001479436"/>
    </source>
</evidence>
<dbReference type="Proteomes" id="UP001479436">
    <property type="component" value="Unassembled WGS sequence"/>
</dbReference>
<evidence type="ECO:0000256" key="4">
    <source>
        <dbReference type="ARBA" id="ARBA00023002"/>
    </source>
</evidence>
<dbReference type="InterPro" id="IPR050641">
    <property type="entry name" value="RIFMO-like"/>
</dbReference>
<dbReference type="EMBL" id="JASJQH010006976">
    <property type="protein sequence ID" value="KAK9721551.1"/>
    <property type="molecule type" value="Genomic_DNA"/>
</dbReference>
<dbReference type="InterPro" id="IPR036188">
    <property type="entry name" value="FAD/NAD-bd_sf"/>
</dbReference>
<sequence length="527" mass="57918">MKYEVVIVGGGPVGFFLAAELKLAGVNPLVLESTEVGVRYKDKPREYTAQENRGLNERTLRTLDFRGITEETLVKGATMAQSPANGMLSILTDGTNNLMSEQFKSLLSTLGHDRHRIQGHFAGIPIVVEKDELESLKGPLLVQQQAVRELLSSHAKNLGVEVRHATEAIRINSGQETVTVELSDGQTLTADWVIGCDGGRSVVRKSAGIAFIGTDPTMVARSALVDVAEPELLPRGITVTERGMLLVTPFPGTIRVFEFGLDSPDRHSEVTLEEFQNCLRRVSGKKVTVTSMNNAIRFTDHARQAETYRSGRVLLAGDSAHVHPPFGGQGLNLGLQDAANLGWKLGLVIRNLAPETLLDTYTMERYAPAELVMRNSRAQTALFRPDPQSMALREVLSEVLGLADAKRYFADMVSSSHIDYGHDEGDHQLVGHFCEDLLLSDGMRLGEVMRSGRGILLNLTGKDTLLETIVGWTDRIQLVSARKQQNNYPAALLIRPDGYIAWAAEEPSLAEHKQLQVVLNRWFGPAR</sequence>
<organism evidence="6 7">
    <name type="scientific">Basidiobolus ranarum</name>
    <dbReference type="NCBI Taxonomy" id="34480"/>
    <lineage>
        <taxon>Eukaryota</taxon>
        <taxon>Fungi</taxon>
        <taxon>Fungi incertae sedis</taxon>
        <taxon>Zoopagomycota</taxon>
        <taxon>Entomophthoromycotina</taxon>
        <taxon>Basidiobolomycetes</taxon>
        <taxon>Basidiobolales</taxon>
        <taxon>Basidiobolaceae</taxon>
        <taxon>Basidiobolus</taxon>
    </lineage>
</organism>
<keyword evidence="3" id="KW-0274">FAD</keyword>
<dbReference type="Gene3D" id="3.40.30.120">
    <property type="match status" value="1"/>
</dbReference>
<evidence type="ECO:0000256" key="1">
    <source>
        <dbReference type="ARBA" id="ARBA00001974"/>
    </source>
</evidence>
<dbReference type="Gene3D" id="3.50.50.60">
    <property type="entry name" value="FAD/NAD(P)-binding domain"/>
    <property type="match status" value="1"/>
</dbReference>
<comment type="caution">
    <text evidence="6">The sequence shown here is derived from an EMBL/GenBank/DDBJ whole genome shotgun (WGS) entry which is preliminary data.</text>
</comment>
<evidence type="ECO:0000256" key="3">
    <source>
        <dbReference type="ARBA" id="ARBA00022827"/>
    </source>
</evidence>
<name>A0ABR2W6F1_9FUNG</name>
<keyword evidence="2" id="KW-0285">Flavoprotein</keyword>
<dbReference type="SUPFAM" id="SSF51905">
    <property type="entry name" value="FAD/NAD(P)-binding domain"/>
    <property type="match status" value="1"/>
</dbReference>
<dbReference type="PRINTS" id="PR00420">
    <property type="entry name" value="RNGMNOXGNASE"/>
</dbReference>
<keyword evidence="4" id="KW-0560">Oxidoreductase</keyword>
<dbReference type="InterPro" id="IPR002938">
    <property type="entry name" value="FAD-bd"/>
</dbReference>
<keyword evidence="7" id="KW-1185">Reference proteome</keyword>
<accession>A0ABR2W6F1</accession>
<dbReference type="PANTHER" id="PTHR43004">
    <property type="entry name" value="TRK SYSTEM POTASSIUM UPTAKE PROTEIN"/>
    <property type="match status" value="1"/>
</dbReference>
<evidence type="ECO:0000256" key="2">
    <source>
        <dbReference type="ARBA" id="ARBA00022630"/>
    </source>
</evidence>
<protein>
    <recommendedName>
        <fullName evidence="5">FAD-binding domain-containing protein</fullName>
    </recommendedName>
</protein>
<reference evidence="6 7" key="1">
    <citation type="submission" date="2023-04" db="EMBL/GenBank/DDBJ databases">
        <title>Genome of Basidiobolus ranarum AG-B5.</title>
        <authorList>
            <person name="Stajich J.E."/>
            <person name="Carter-House D."/>
            <person name="Gryganskyi A."/>
        </authorList>
    </citation>
    <scope>NUCLEOTIDE SEQUENCE [LARGE SCALE GENOMIC DNA]</scope>
    <source>
        <strain evidence="6 7">AG-B5</strain>
    </source>
</reference>
<dbReference type="PANTHER" id="PTHR43004:SF19">
    <property type="entry name" value="BINDING MONOOXYGENASE, PUTATIVE (JCVI)-RELATED"/>
    <property type="match status" value="1"/>
</dbReference>